<dbReference type="GO" id="GO:0016207">
    <property type="term" value="F:4-coumarate-CoA ligase activity"/>
    <property type="evidence" value="ECO:0007669"/>
    <property type="project" value="UniProtKB-EC"/>
</dbReference>
<dbReference type="InterPro" id="IPR042099">
    <property type="entry name" value="ANL_N_sf"/>
</dbReference>
<dbReference type="EMBL" id="JAAMPC010001604">
    <property type="protein sequence ID" value="KAG2239062.1"/>
    <property type="molecule type" value="Genomic_DNA"/>
</dbReference>
<dbReference type="EC" id="6.2.1.12" evidence="2"/>
<evidence type="ECO:0000256" key="1">
    <source>
        <dbReference type="ARBA" id="ARBA00001946"/>
    </source>
</evidence>
<keyword evidence="3" id="KW-0436">Ligase</keyword>
<evidence type="ECO:0000256" key="5">
    <source>
        <dbReference type="ARBA" id="ARBA00022840"/>
    </source>
</evidence>
<name>A0A8X7NU14_BRACI</name>
<comment type="catalytic activity">
    <reaction evidence="6">
        <text>(E)-4-coumarate + ATP + H(+) = (E)-4-coumaroyl-AMP + diphosphate</text>
        <dbReference type="Rhea" id="RHEA:72419"/>
        <dbReference type="ChEBI" id="CHEBI:12876"/>
        <dbReference type="ChEBI" id="CHEBI:15378"/>
        <dbReference type="ChEBI" id="CHEBI:30616"/>
        <dbReference type="ChEBI" id="CHEBI:33019"/>
        <dbReference type="ChEBI" id="CHEBI:192348"/>
    </reaction>
    <physiologicalReaction direction="left-to-right" evidence="6">
        <dbReference type="Rhea" id="RHEA:72420"/>
    </physiologicalReaction>
</comment>
<dbReference type="SUPFAM" id="SSF56801">
    <property type="entry name" value="Acetyl-CoA synthetase-like"/>
    <property type="match status" value="1"/>
</dbReference>
<dbReference type="PANTHER" id="PTHR24096:SF406">
    <property type="entry name" value="4-COUMARATE--COA LIGASE 2"/>
    <property type="match status" value="1"/>
</dbReference>
<keyword evidence="10" id="KW-1185">Reference proteome</keyword>
<dbReference type="Gene3D" id="3.40.50.12780">
    <property type="entry name" value="N-terminal domain of ligase-like"/>
    <property type="match status" value="1"/>
</dbReference>
<evidence type="ECO:0000256" key="7">
    <source>
        <dbReference type="ARBA" id="ARBA00034223"/>
    </source>
</evidence>
<dbReference type="AlphaFoldDB" id="A0A8X7NU14"/>
<evidence type="ECO:0000256" key="2">
    <source>
        <dbReference type="ARBA" id="ARBA00012959"/>
    </source>
</evidence>
<keyword evidence="5" id="KW-0067">ATP-binding</keyword>
<dbReference type="OrthoDB" id="21449at2759"/>
<comment type="catalytic activity">
    <reaction evidence="8">
        <text>(E)-4-coumarate + ATP + CoA = (E)-4-coumaroyl-CoA + AMP + diphosphate</text>
        <dbReference type="Rhea" id="RHEA:19641"/>
        <dbReference type="ChEBI" id="CHEBI:12876"/>
        <dbReference type="ChEBI" id="CHEBI:30616"/>
        <dbReference type="ChEBI" id="CHEBI:33019"/>
        <dbReference type="ChEBI" id="CHEBI:57287"/>
        <dbReference type="ChEBI" id="CHEBI:85008"/>
        <dbReference type="ChEBI" id="CHEBI:456215"/>
        <dbReference type="EC" id="6.2.1.12"/>
    </reaction>
    <physiologicalReaction direction="left-to-right" evidence="8">
        <dbReference type="Rhea" id="RHEA:19642"/>
    </physiologicalReaction>
</comment>
<evidence type="ECO:0000256" key="6">
    <source>
        <dbReference type="ARBA" id="ARBA00034219"/>
    </source>
</evidence>
<dbReference type="GO" id="GO:0005524">
    <property type="term" value="F:ATP binding"/>
    <property type="evidence" value="ECO:0007669"/>
    <property type="project" value="UniProtKB-KW"/>
</dbReference>
<comment type="caution">
    <text evidence="9">The sequence shown here is derived from an EMBL/GenBank/DDBJ whole genome shotgun (WGS) entry which is preliminary data.</text>
</comment>
<comment type="catalytic activity">
    <reaction evidence="7">
        <text>(E)-4-coumaroyl-AMP + CoA = (E)-4-coumaroyl-CoA + AMP + H(+)</text>
        <dbReference type="Rhea" id="RHEA:72423"/>
        <dbReference type="ChEBI" id="CHEBI:15378"/>
        <dbReference type="ChEBI" id="CHEBI:57287"/>
        <dbReference type="ChEBI" id="CHEBI:85008"/>
        <dbReference type="ChEBI" id="CHEBI:192348"/>
        <dbReference type="ChEBI" id="CHEBI:456215"/>
    </reaction>
    <physiologicalReaction direction="left-to-right" evidence="7">
        <dbReference type="Rhea" id="RHEA:72424"/>
    </physiologicalReaction>
</comment>
<gene>
    <name evidence="9" type="ORF">Bca52824_089922</name>
</gene>
<evidence type="ECO:0000256" key="3">
    <source>
        <dbReference type="ARBA" id="ARBA00022598"/>
    </source>
</evidence>
<evidence type="ECO:0000313" key="10">
    <source>
        <dbReference type="Proteomes" id="UP000886595"/>
    </source>
</evidence>
<evidence type="ECO:0000313" key="9">
    <source>
        <dbReference type="EMBL" id="KAG2239062.1"/>
    </source>
</evidence>
<protein>
    <recommendedName>
        <fullName evidence="2">4-coumarate--CoA ligase</fullName>
        <ecNumber evidence="2">6.2.1.12</ecNumber>
    </recommendedName>
</protein>
<reference evidence="9 10" key="1">
    <citation type="submission" date="2020-02" db="EMBL/GenBank/DDBJ databases">
        <authorList>
            <person name="Ma Q."/>
            <person name="Huang Y."/>
            <person name="Song X."/>
            <person name="Pei D."/>
        </authorList>
    </citation>
    <scope>NUCLEOTIDE SEQUENCE [LARGE SCALE GENOMIC DNA]</scope>
    <source>
        <strain evidence="9">Sxm20200214</strain>
        <tissue evidence="9">Leaf</tissue>
    </source>
</reference>
<evidence type="ECO:0000256" key="8">
    <source>
        <dbReference type="ARBA" id="ARBA00034252"/>
    </source>
</evidence>
<accession>A0A8X7NU14</accession>
<organism evidence="9 10">
    <name type="scientific">Brassica carinata</name>
    <name type="common">Ethiopian mustard</name>
    <name type="synonym">Abyssinian cabbage</name>
    <dbReference type="NCBI Taxonomy" id="52824"/>
    <lineage>
        <taxon>Eukaryota</taxon>
        <taxon>Viridiplantae</taxon>
        <taxon>Streptophyta</taxon>
        <taxon>Embryophyta</taxon>
        <taxon>Tracheophyta</taxon>
        <taxon>Spermatophyta</taxon>
        <taxon>Magnoliopsida</taxon>
        <taxon>eudicotyledons</taxon>
        <taxon>Gunneridae</taxon>
        <taxon>Pentapetalae</taxon>
        <taxon>rosids</taxon>
        <taxon>malvids</taxon>
        <taxon>Brassicales</taxon>
        <taxon>Brassicaceae</taxon>
        <taxon>Brassiceae</taxon>
        <taxon>Brassica</taxon>
    </lineage>
</organism>
<dbReference type="PANTHER" id="PTHR24096">
    <property type="entry name" value="LONG-CHAIN-FATTY-ACID--COA LIGASE"/>
    <property type="match status" value="1"/>
</dbReference>
<comment type="cofactor">
    <cofactor evidence="1">
        <name>Mg(2+)</name>
        <dbReference type="ChEBI" id="CHEBI:18420"/>
    </cofactor>
</comment>
<sequence>MVSIDRSMGEGETAVAEEENHRTVLGLFVLSFLAASFRGATVTAANPFFTPAEIVKQAVEISSDDVVALLYSFDTTDLPEGVMLTHKRLVTSVAQQLEDMQQQLENLLDDVVATCRPMTRGEKREQVIAVDCCTGDKKWKTSRRV</sequence>
<proteinExistence type="predicted"/>
<keyword evidence="4" id="KW-0547">Nucleotide-binding</keyword>
<evidence type="ECO:0000256" key="4">
    <source>
        <dbReference type="ARBA" id="ARBA00022741"/>
    </source>
</evidence>
<dbReference type="Proteomes" id="UP000886595">
    <property type="component" value="Unassembled WGS sequence"/>
</dbReference>